<evidence type="ECO:0000313" key="3">
    <source>
        <dbReference type="Proteomes" id="UP000186720"/>
    </source>
</evidence>
<dbReference type="PROSITE" id="PS50011">
    <property type="entry name" value="PROTEIN_KINASE_DOM"/>
    <property type="match status" value="1"/>
</dbReference>
<dbReference type="Gene3D" id="1.10.510.10">
    <property type="entry name" value="Transferase(Phosphotransferase) domain 1"/>
    <property type="match status" value="1"/>
</dbReference>
<dbReference type="GO" id="GO:0004674">
    <property type="term" value="F:protein serine/threonine kinase activity"/>
    <property type="evidence" value="ECO:0007669"/>
    <property type="project" value="TreeGrafter"/>
</dbReference>
<keyword evidence="3" id="KW-1185">Reference proteome</keyword>
<dbReference type="PANTHER" id="PTHR44167:SF30">
    <property type="entry name" value="PHOSPHORYLASE KINASE"/>
    <property type="match status" value="1"/>
</dbReference>
<reference evidence="2 3" key="1">
    <citation type="submission" date="2016-11" db="EMBL/GenBank/DDBJ databases">
        <title>Whole Genome Sequencing of Mucilaginibacter polytrichastri RG4-7(T) isolated from the moss sample.</title>
        <authorList>
            <person name="Li Y."/>
        </authorList>
    </citation>
    <scope>NUCLEOTIDE SEQUENCE [LARGE SCALE GENOMIC DNA]</scope>
    <source>
        <strain evidence="2 3">RG4-7</strain>
    </source>
</reference>
<dbReference type="PANTHER" id="PTHR44167">
    <property type="entry name" value="OVARIAN-SPECIFIC SERINE/THREONINE-PROTEIN KINASE LOK-RELATED"/>
    <property type="match status" value="1"/>
</dbReference>
<dbReference type="RefSeq" id="WP_074491280.1">
    <property type="nucleotide sequence ID" value="NZ_FPAM01000009.1"/>
</dbReference>
<dbReference type="AlphaFoldDB" id="A0A1Q6A405"/>
<protein>
    <recommendedName>
        <fullName evidence="1">Protein kinase domain-containing protein</fullName>
    </recommendedName>
</protein>
<dbReference type="EMBL" id="MPPL01000001">
    <property type="protein sequence ID" value="OKS88738.1"/>
    <property type="molecule type" value="Genomic_DNA"/>
</dbReference>
<organism evidence="2 3">
    <name type="scientific">Mucilaginibacter polytrichastri</name>
    <dbReference type="NCBI Taxonomy" id="1302689"/>
    <lineage>
        <taxon>Bacteria</taxon>
        <taxon>Pseudomonadati</taxon>
        <taxon>Bacteroidota</taxon>
        <taxon>Sphingobacteriia</taxon>
        <taxon>Sphingobacteriales</taxon>
        <taxon>Sphingobacteriaceae</taxon>
        <taxon>Mucilaginibacter</taxon>
    </lineage>
</organism>
<proteinExistence type="predicted"/>
<evidence type="ECO:0000313" key="2">
    <source>
        <dbReference type="EMBL" id="OKS88738.1"/>
    </source>
</evidence>
<dbReference type="OrthoDB" id="9813021at2"/>
<feature type="domain" description="Protein kinase" evidence="1">
    <location>
        <begin position="180"/>
        <end position="445"/>
    </location>
</feature>
<dbReference type="GO" id="GO:0005524">
    <property type="term" value="F:ATP binding"/>
    <property type="evidence" value="ECO:0007669"/>
    <property type="project" value="InterPro"/>
</dbReference>
<dbReference type="Pfam" id="PF00069">
    <property type="entry name" value="Pkinase"/>
    <property type="match status" value="1"/>
</dbReference>
<dbReference type="STRING" id="1302689.RG47T_4216"/>
<dbReference type="Proteomes" id="UP000186720">
    <property type="component" value="Unassembled WGS sequence"/>
</dbReference>
<dbReference type="InterPro" id="IPR057929">
    <property type="entry name" value="RamC_N"/>
</dbReference>
<evidence type="ECO:0000259" key="1">
    <source>
        <dbReference type="PROSITE" id="PS50011"/>
    </source>
</evidence>
<dbReference type="SUPFAM" id="SSF56112">
    <property type="entry name" value="Protein kinase-like (PK-like)"/>
    <property type="match status" value="1"/>
</dbReference>
<sequence length="460" mass="52134">MEKAFTIQLVAYAPILKSSGIKFKEDEKTLMVGKPSGKAGYAILISSRTLDAPKLLKEILPILKKTKAAYRIIKSQHDQYRLNAGAFGEEEAGKVITIFPDDIDEAKDIVNNLKAITNVFKGPVIINAQRVGEIIYIQSVTQNATQEITLFMPSLKYFPFELNKQYRQKKNRLGLIGKAYLPVQLIRSAAKGNIYKAINLRHLKLDWCLIKQGKPVALDDHFDRDMSDRLIWQKKVLDELKGKVYTPDAIDHFSSNGYHYLVFNYAEGDSLGNVIRGHLAGKKWIELNDEKKSLLLGYFLQAVTLVKEIHEENFVHRDVTDSNFILLNDGKICVIDFELSYSLITGQPNPPFLLGTFGYVAPEQVQHAVPDKKEDIYSLGALLCFVLTACKTWEFITPNHQQLKAKLSRLTNERVLIDLIMKCLSNSRSERPTADILIATLHHRLKNSNNLNHEKIPMAV</sequence>
<comment type="caution">
    <text evidence="2">The sequence shown here is derived from an EMBL/GenBank/DDBJ whole genome shotgun (WGS) entry which is preliminary data.</text>
</comment>
<dbReference type="InterPro" id="IPR000719">
    <property type="entry name" value="Prot_kinase_dom"/>
</dbReference>
<dbReference type="Pfam" id="PF25816">
    <property type="entry name" value="RamC_N"/>
    <property type="match status" value="1"/>
</dbReference>
<accession>A0A1Q6A405</accession>
<dbReference type="SMART" id="SM00220">
    <property type="entry name" value="S_TKc"/>
    <property type="match status" value="1"/>
</dbReference>
<dbReference type="InterPro" id="IPR011009">
    <property type="entry name" value="Kinase-like_dom_sf"/>
</dbReference>
<gene>
    <name evidence="2" type="ORF">RG47T_4216</name>
</gene>
<name>A0A1Q6A405_9SPHI</name>